<reference evidence="3 4" key="1">
    <citation type="submission" date="2019-02" db="EMBL/GenBank/DDBJ databases">
        <title>Deep-cultivation of Planctomycetes and their phenomic and genomic characterization uncovers novel biology.</title>
        <authorList>
            <person name="Wiegand S."/>
            <person name="Jogler M."/>
            <person name="Boedeker C."/>
            <person name="Pinto D."/>
            <person name="Vollmers J."/>
            <person name="Rivas-Marin E."/>
            <person name="Kohn T."/>
            <person name="Peeters S.H."/>
            <person name="Heuer A."/>
            <person name="Rast P."/>
            <person name="Oberbeckmann S."/>
            <person name="Bunk B."/>
            <person name="Jeske O."/>
            <person name="Meyerdierks A."/>
            <person name="Storesund J.E."/>
            <person name="Kallscheuer N."/>
            <person name="Luecker S."/>
            <person name="Lage O.M."/>
            <person name="Pohl T."/>
            <person name="Merkel B.J."/>
            <person name="Hornburger P."/>
            <person name="Mueller R.-W."/>
            <person name="Bruemmer F."/>
            <person name="Labrenz M."/>
            <person name="Spormann A.M."/>
            <person name="Op den Camp H."/>
            <person name="Overmann J."/>
            <person name="Amann R."/>
            <person name="Jetten M.S.M."/>
            <person name="Mascher T."/>
            <person name="Medema M.H."/>
            <person name="Devos D.P."/>
            <person name="Kaster A.-K."/>
            <person name="Ovreas L."/>
            <person name="Rohde M."/>
            <person name="Galperin M.Y."/>
            <person name="Jogler C."/>
        </authorList>
    </citation>
    <scope>NUCLEOTIDE SEQUENCE [LARGE SCALE GENOMIC DNA]</scope>
    <source>
        <strain evidence="3 4">EC9</strain>
    </source>
</reference>
<dbReference type="PANTHER" id="PTHR30029:SF2">
    <property type="entry name" value="STAGE V SPORULATION PROTEIN R"/>
    <property type="match status" value="1"/>
</dbReference>
<dbReference type="RefSeq" id="WP_145344242.1">
    <property type="nucleotide sequence ID" value="NZ_CP036261.1"/>
</dbReference>
<dbReference type="InterPro" id="IPR057008">
    <property type="entry name" value="SpoVR-like_C"/>
</dbReference>
<dbReference type="Pfam" id="PF24755">
    <property type="entry name" value="SpoVR_C"/>
    <property type="match status" value="1"/>
</dbReference>
<name>A0A517LYL0_9BACT</name>
<evidence type="ECO:0000313" key="3">
    <source>
        <dbReference type="EMBL" id="QDS87704.1"/>
    </source>
</evidence>
<dbReference type="OrthoDB" id="9784270at2"/>
<gene>
    <name evidence="3" type="ORF">EC9_18830</name>
</gene>
<dbReference type="AlphaFoldDB" id="A0A517LYL0"/>
<feature type="domain" description="SpoVR-like C-terminal" evidence="2">
    <location>
        <begin position="445"/>
        <end position="499"/>
    </location>
</feature>
<dbReference type="KEGG" id="ruv:EC9_18830"/>
<organism evidence="3 4">
    <name type="scientific">Rosistilla ulvae</name>
    <dbReference type="NCBI Taxonomy" id="1930277"/>
    <lineage>
        <taxon>Bacteria</taxon>
        <taxon>Pseudomonadati</taxon>
        <taxon>Planctomycetota</taxon>
        <taxon>Planctomycetia</taxon>
        <taxon>Pirellulales</taxon>
        <taxon>Pirellulaceae</taxon>
        <taxon>Rosistilla</taxon>
    </lineage>
</organism>
<dbReference type="InterPro" id="IPR057270">
    <property type="entry name" value="Ycgb-like"/>
</dbReference>
<dbReference type="NCBIfam" id="NF008737">
    <property type="entry name" value="PRK11767.1"/>
    <property type="match status" value="1"/>
</dbReference>
<protein>
    <submittedName>
        <fullName evidence="3">SpoVR family protein</fullName>
    </submittedName>
</protein>
<dbReference type="InterPro" id="IPR056174">
    <property type="entry name" value="SpoVR_N"/>
</dbReference>
<evidence type="ECO:0000313" key="4">
    <source>
        <dbReference type="Proteomes" id="UP000319557"/>
    </source>
</evidence>
<evidence type="ECO:0000259" key="1">
    <source>
        <dbReference type="Pfam" id="PF04293"/>
    </source>
</evidence>
<dbReference type="EMBL" id="CP036261">
    <property type="protein sequence ID" value="QDS87704.1"/>
    <property type="molecule type" value="Genomic_DNA"/>
</dbReference>
<dbReference type="PANTHER" id="PTHR30029">
    <property type="entry name" value="STAGE V SPORULATION PROTEIN R"/>
    <property type="match status" value="1"/>
</dbReference>
<dbReference type="Pfam" id="PF04293">
    <property type="entry name" value="SpoVR"/>
    <property type="match status" value="1"/>
</dbReference>
<feature type="domain" description="SpoVR protein-like N-terminal" evidence="1">
    <location>
        <begin position="14"/>
        <end position="442"/>
    </location>
</feature>
<dbReference type="InterPro" id="IPR007390">
    <property type="entry name" value="Spore_V_R"/>
</dbReference>
<proteinExistence type="predicted"/>
<evidence type="ECO:0000259" key="2">
    <source>
        <dbReference type="Pfam" id="PF24755"/>
    </source>
</evidence>
<accession>A0A517LYL0</accession>
<dbReference type="Proteomes" id="UP000319557">
    <property type="component" value="Chromosome"/>
</dbReference>
<keyword evidence="4" id="KW-1185">Reference proteome</keyword>
<sequence>MNKRHGELLYSGSQWDFRLLHRVYDAVEEIALGELGLDVYRNQIEVITSEQMLDAYAAIGMPLLYRHWSFGKRFAREELLYRKGAQSLAYELVINSQPCVSYVMEENTMTMQTLVIAHAAFGHNHFFKNNHLFRQWTRADRVLDELAYAKSYIADCEQRYGFTEVESLLDSAHALMSHGVNRYATRRRSPREQQARSEARRQHLESTYNDLWRTVPTEPSDANEVRSIEQDENDIEAAALELPEENLLTFLANNAPKLKDWQREVLRIVRTLAQYFYPQRQTKMMNEGCATFVHYEIMNRLYHRGQIDEGSMLEFLHMHSAVVAQPNFDSRGFGGINPYALGFAMVRDIARICDDPDDEDRQWFPEIAGKGRSLETIRDAWEHYRDESFILQFLSPRLIREMRLFKVSDDANDEHMTVTAIHDESGYREVRRQLAAQYDISKQEPDIQISDANLKGNRRLVLTHRVRDGKLLEKSEANRILRHLAKLWGYRVRMVEVDAETKRPLSEYDAVSMP</sequence>